<gene>
    <name evidence="1" type="ORF">S06H3_04018</name>
</gene>
<name>X1JMM7_9ZZZZ</name>
<proteinExistence type="predicted"/>
<protein>
    <submittedName>
        <fullName evidence="1">Uncharacterized protein</fullName>
    </submittedName>
</protein>
<evidence type="ECO:0000313" key="1">
    <source>
        <dbReference type="EMBL" id="GAH95342.1"/>
    </source>
</evidence>
<dbReference type="EMBL" id="BARV01001367">
    <property type="protein sequence ID" value="GAH95342.1"/>
    <property type="molecule type" value="Genomic_DNA"/>
</dbReference>
<dbReference type="AlphaFoldDB" id="X1JMM7"/>
<organism evidence="1">
    <name type="scientific">marine sediment metagenome</name>
    <dbReference type="NCBI Taxonomy" id="412755"/>
    <lineage>
        <taxon>unclassified sequences</taxon>
        <taxon>metagenomes</taxon>
        <taxon>ecological metagenomes</taxon>
    </lineage>
</organism>
<reference evidence="1" key="1">
    <citation type="journal article" date="2014" name="Front. Microbiol.">
        <title>High frequency of phylogenetically diverse reductive dehalogenase-homologous genes in deep subseafloor sedimentary metagenomes.</title>
        <authorList>
            <person name="Kawai M."/>
            <person name="Futagami T."/>
            <person name="Toyoda A."/>
            <person name="Takaki Y."/>
            <person name="Nishi S."/>
            <person name="Hori S."/>
            <person name="Arai W."/>
            <person name="Tsubouchi T."/>
            <person name="Morono Y."/>
            <person name="Uchiyama I."/>
            <person name="Ito T."/>
            <person name="Fujiyama A."/>
            <person name="Inagaki F."/>
            <person name="Takami H."/>
        </authorList>
    </citation>
    <scope>NUCLEOTIDE SEQUENCE</scope>
    <source>
        <strain evidence="1">Expedition CK06-06</strain>
    </source>
</reference>
<accession>X1JMM7</accession>
<sequence>MSRRIFTKVFSQMVSLTGVAPTSEPADLSWLVQEDIEVIGASISIQNQTPSENDGNAFCEVELSQVGIRSQDGAILAGKAEEWWNTAPAGIAITNCNVAVTFPQGFAIPVKEEGYLYINGYGSGKTAGTSVFLYKVMVYYTKKSVR</sequence>
<comment type="caution">
    <text evidence="1">The sequence shown here is derived from an EMBL/GenBank/DDBJ whole genome shotgun (WGS) entry which is preliminary data.</text>
</comment>